<dbReference type="GeneID" id="113866608"/>
<dbReference type="RefSeq" id="XP_027357225.1">
    <property type="nucleotide sequence ID" value="XM_027501424.1"/>
</dbReference>
<evidence type="ECO:0000313" key="11">
    <source>
        <dbReference type="RefSeq" id="XP_027357225.1"/>
    </source>
</evidence>
<organism evidence="10 11">
    <name type="scientific">Abrus precatorius</name>
    <name type="common">Indian licorice</name>
    <name type="synonym">Glycine abrus</name>
    <dbReference type="NCBI Taxonomy" id="3816"/>
    <lineage>
        <taxon>Eukaryota</taxon>
        <taxon>Viridiplantae</taxon>
        <taxon>Streptophyta</taxon>
        <taxon>Embryophyta</taxon>
        <taxon>Tracheophyta</taxon>
        <taxon>Spermatophyta</taxon>
        <taxon>Magnoliopsida</taxon>
        <taxon>eudicotyledons</taxon>
        <taxon>Gunneridae</taxon>
        <taxon>Pentapetalae</taxon>
        <taxon>rosids</taxon>
        <taxon>fabids</taxon>
        <taxon>Fabales</taxon>
        <taxon>Fabaceae</taxon>
        <taxon>Papilionoideae</taxon>
        <taxon>50 kb inversion clade</taxon>
        <taxon>NPAAA clade</taxon>
        <taxon>indigoferoid/millettioid clade</taxon>
        <taxon>Abreae</taxon>
        <taxon>Abrus</taxon>
    </lineage>
</organism>
<dbReference type="InterPro" id="IPR009057">
    <property type="entry name" value="Homeodomain-like_sf"/>
</dbReference>
<dbReference type="InterPro" id="IPR052245">
    <property type="entry name" value="Plant_Stress_Dev_TF"/>
</dbReference>
<protein>
    <submittedName>
        <fullName evidence="11">Transcription factor DIVARICATA-like</fullName>
    </submittedName>
</protein>
<feature type="domain" description="SANT" evidence="8">
    <location>
        <begin position="46"/>
        <end position="99"/>
    </location>
</feature>
<dbReference type="PROSITE" id="PS51293">
    <property type="entry name" value="SANT"/>
    <property type="match status" value="1"/>
</dbReference>
<feature type="domain" description="HTH myb-type" evidence="9">
    <location>
        <begin position="43"/>
        <end position="99"/>
    </location>
</feature>
<evidence type="ECO:0000256" key="1">
    <source>
        <dbReference type="ARBA" id="ARBA00004123"/>
    </source>
</evidence>
<feature type="domain" description="Myb-like" evidence="7">
    <location>
        <begin position="43"/>
        <end position="95"/>
    </location>
</feature>
<feature type="region of interest" description="Disordered" evidence="6">
    <location>
        <begin position="1"/>
        <end position="29"/>
    </location>
</feature>
<dbReference type="SUPFAM" id="SSF46689">
    <property type="entry name" value="Homeodomain-like"/>
    <property type="match status" value="1"/>
</dbReference>
<evidence type="ECO:0000256" key="2">
    <source>
        <dbReference type="ARBA" id="ARBA00023015"/>
    </source>
</evidence>
<proteinExistence type="predicted"/>
<keyword evidence="5" id="KW-0539">Nucleus</keyword>
<dbReference type="GO" id="GO:0009751">
    <property type="term" value="P:response to salicylic acid"/>
    <property type="evidence" value="ECO:0007669"/>
    <property type="project" value="TreeGrafter"/>
</dbReference>
<evidence type="ECO:0000256" key="5">
    <source>
        <dbReference type="ARBA" id="ARBA00023242"/>
    </source>
</evidence>
<feature type="compositionally biased region" description="Basic and acidic residues" evidence="6">
    <location>
        <begin position="127"/>
        <end position="136"/>
    </location>
</feature>
<dbReference type="SMART" id="SM00717">
    <property type="entry name" value="SANT"/>
    <property type="match status" value="1"/>
</dbReference>
<dbReference type="PANTHER" id="PTHR44191">
    <property type="entry name" value="TRANSCRIPTION FACTOR KUA1"/>
    <property type="match status" value="1"/>
</dbReference>
<dbReference type="FunFam" id="1.10.10.60:FF:000009">
    <property type="entry name" value="transcription factor MYB1R1"/>
    <property type="match status" value="1"/>
</dbReference>
<dbReference type="GO" id="GO:0003677">
    <property type="term" value="F:DNA binding"/>
    <property type="evidence" value="ECO:0007669"/>
    <property type="project" value="UniProtKB-KW"/>
</dbReference>
<dbReference type="NCBIfam" id="TIGR01557">
    <property type="entry name" value="myb_SHAQKYF"/>
    <property type="match status" value="1"/>
</dbReference>
<name>A0A8B8LLT5_ABRPR</name>
<dbReference type="Gene3D" id="1.10.10.60">
    <property type="entry name" value="Homeodomain-like"/>
    <property type="match status" value="1"/>
</dbReference>
<evidence type="ECO:0000256" key="6">
    <source>
        <dbReference type="SAM" id="MobiDB-lite"/>
    </source>
</evidence>
<reference evidence="10" key="1">
    <citation type="journal article" date="2019" name="Toxins">
        <title>Detection of Abrin-Like and Prepropulchellin-Like Toxin Genes and Transcripts Using Whole Genome Sequencing and Full-Length Transcript Sequencing of Abrus precatorius.</title>
        <authorList>
            <person name="Hovde B.T."/>
            <person name="Daligault H.E."/>
            <person name="Hanschen E.R."/>
            <person name="Kunde Y.A."/>
            <person name="Johnson M.B."/>
            <person name="Starkenburg S.R."/>
            <person name="Johnson S.L."/>
        </authorList>
    </citation>
    <scope>NUCLEOTIDE SEQUENCE [LARGE SCALE GENOMIC DNA]</scope>
</reference>
<gene>
    <name evidence="11" type="primary">LOC113866608</name>
</gene>
<evidence type="ECO:0000259" key="8">
    <source>
        <dbReference type="PROSITE" id="PS51293"/>
    </source>
</evidence>
<dbReference type="Proteomes" id="UP000694853">
    <property type="component" value="Unplaced"/>
</dbReference>
<reference evidence="11" key="2">
    <citation type="submission" date="2025-08" db="UniProtKB">
        <authorList>
            <consortium name="RefSeq"/>
        </authorList>
    </citation>
    <scope>IDENTIFICATION</scope>
    <source>
        <tissue evidence="11">Young leaves</tissue>
    </source>
</reference>
<dbReference type="InterPro" id="IPR017884">
    <property type="entry name" value="SANT_dom"/>
</dbReference>
<keyword evidence="4" id="KW-0804">Transcription</keyword>
<dbReference type="PROSITE" id="PS51294">
    <property type="entry name" value="HTH_MYB"/>
    <property type="match status" value="1"/>
</dbReference>
<dbReference type="PANTHER" id="PTHR44191:SF2">
    <property type="entry name" value="TRANSCRIPTION FACTOR MYBS1"/>
    <property type="match status" value="1"/>
</dbReference>
<keyword evidence="10" id="KW-1185">Reference proteome</keyword>
<dbReference type="GO" id="GO:0009739">
    <property type="term" value="P:response to gibberellin"/>
    <property type="evidence" value="ECO:0007669"/>
    <property type="project" value="TreeGrafter"/>
</dbReference>
<dbReference type="Pfam" id="PF00249">
    <property type="entry name" value="Myb_DNA-binding"/>
    <property type="match status" value="1"/>
</dbReference>
<comment type="subcellular location">
    <subcellularLocation>
        <location evidence="1">Nucleus</location>
    </subcellularLocation>
</comment>
<sequence>MRSLSRVSKGRRMPPHPQQHNSDDESRVELDLNVDISASPTRAPPIRKKHWTAEEHRLFLSGLKKYGKGNWKNIAKHCVVSRTPMQVASHAQKYFLRKKNMNQAKRESIHDLTLDDDTQPPSQKMTRSHDTFCQHS</sequence>
<dbReference type="GO" id="GO:0005634">
    <property type="term" value="C:nucleus"/>
    <property type="evidence" value="ECO:0007669"/>
    <property type="project" value="UniProtKB-SubCell"/>
</dbReference>
<feature type="region of interest" description="Disordered" evidence="6">
    <location>
        <begin position="105"/>
        <end position="136"/>
    </location>
</feature>
<evidence type="ECO:0000259" key="9">
    <source>
        <dbReference type="PROSITE" id="PS51294"/>
    </source>
</evidence>
<dbReference type="PROSITE" id="PS50090">
    <property type="entry name" value="MYB_LIKE"/>
    <property type="match status" value="1"/>
</dbReference>
<evidence type="ECO:0000313" key="10">
    <source>
        <dbReference type="Proteomes" id="UP000694853"/>
    </source>
</evidence>
<dbReference type="InterPro" id="IPR001005">
    <property type="entry name" value="SANT/Myb"/>
</dbReference>
<dbReference type="CDD" id="cd00167">
    <property type="entry name" value="SANT"/>
    <property type="match status" value="1"/>
</dbReference>
<dbReference type="InterPro" id="IPR017930">
    <property type="entry name" value="Myb_dom"/>
</dbReference>
<evidence type="ECO:0000256" key="4">
    <source>
        <dbReference type="ARBA" id="ARBA00023163"/>
    </source>
</evidence>
<dbReference type="KEGG" id="aprc:113866608"/>
<dbReference type="OrthoDB" id="1434370at2759"/>
<keyword evidence="2" id="KW-0805">Transcription regulation</keyword>
<evidence type="ECO:0000256" key="3">
    <source>
        <dbReference type="ARBA" id="ARBA00023125"/>
    </source>
</evidence>
<dbReference type="GO" id="GO:0006355">
    <property type="term" value="P:regulation of DNA-templated transcription"/>
    <property type="evidence" value="ECO:0007669"/>
    <property type="project" value="UniProtKB-ARBA"/>
</dbReference>
<keyword evidence="3" id="KW-0238">DNA-binding</keyword>
<evidence type="ECO:0000259" key="7">
    <source>
        <dbReference type="PROSITE" id="PS50090"/>
    </source>
</evidence>
<dbReference type="AlphaFoldDB" id="A0A8B8LLT5"/>
<accession>A0A8B8LLT5</accession>
<dbReference type="InterPro" id="IPR006447">
    <property type="entry name" value="Myb_dom_plants"/>
</dbReference>